<name>A0A3B0YRM1_9ZZZZ</name>
<evidence type="ECO:0000256" key="4">
    <source>
        <dbReference type="ARBA" id="ARBA00022679"/>
    </source>
</evidence>
<dbReference type="GO" id="GO:0008176">
    <property type="term" value="F:tRNA (guanine(46)-N7)-methyltransferase activity"/>
    <property type="evidence" value="ECO:0007669"/>
    <property type="project" value="UniProtKB-EC"/>
</dbReference>
<sequence length="245" mass="27947">MTTLISTLDIAQQHLAKFENMANGLDYERKGVLFSEMFFLYAAAQEVEPKRILESGRARGQSTLLLSYAFPEAEIISVEHDKNSPDVSVAQARLADRSNVELLFGDATKILPQKLERGDVVLIDGPKGFRGLRLAFHLLMTGKPTLIFIHDCPLSSPERAFLDRHITGVFHSDAQEFVRNYAHLDQIHNDTKTHAHSFDSGESYGFVFSCIPYHTDTNYRKLLLRLAFTTFFHRMKNSWNKRFGH</sequence>
<dbReference type="AlphaFoldDB" id="A0A3B0YRM1"/>
<dbReference type="Gene3D" id="3.40.50.150">
    <property type="entry name" value="Vaccinia Virus protein VP39"/>
    <property type="match status" value="1"/>
</dbReference>
<evidence type="ECO:0000256" key="5">
    <source>
        <dbReference type="ARBA" id="ARBA00022691"/>
    </source>
</evidence>
<dbReference type="SUPFAM" id="SSF53335">
    <property type="entry name" value="S-adenosyl-L-methionine-dependent methyltransferases"/>
    <property type="match status" value="1"/>
</dbReference>
<evidence type="ECO:0000313" key="7">
    <source>
        <dbReference type="EMBL" id="VAW83535.1"/>
    </source>
</evidence>
<gene>
    <name evidence="7" type="ORF">MNBD_GAMMA16-254</name>
</gene>
<keyword evidence="5" id="KW-0949">S-adenosyl-L-methionine</keyword>
<protein>
    <recommendedName>
        <fullName evidence="2">tRNA (guanine(46)-N(7))-methyltransferase</fullName>
        <ecNumber evidence="2">2.1.1.33</ecNumber>
    </recommendedName>
</protein>
<evidence type="ECO:0000256" key="2">
    <source>
        <dbReference type="ARBA" id="ARBA00011977"/>
    </source>
</evidence>
<evidence type="ECO:0000256" key="3">
    <source>
        <dbReference type="ARBA" id="ARBA00022603"/>
    </source>
</evidence>
<keyword evidence="4" id="KW-0808">Transferase</keyword>
<proteinExistence type="predicted"/>
<keyword evidence="6" id="KW-0819">tRNA processing</keyword>
<organism evidence="7">
    <name type="scientific">hydrothermal vent metagenome</name>
    <dbReference type="NCBI Taxonomy" id="652676"/>
    <lineage>
        <taxon>unclassified sequences</taxon>
        <taxon>metagenomes</taxon>
        <taxon>ecological metagenomes</taxon>
    </lineage>
</organism>
<keyword evidence="3" id="KW-0489">Methyltransferase</keyword>
<dbReference type="Pfam" id="PF02390">
    <property type="entry name" value="Methyltransf_4"/>
    <property type="match status" value="1"/>
</dbReference>
<evidence type="ECO:0000256" key="1">
    <source>
        <dbReference type="ARBA" id="ARBA00000142"/>
    </source>
</evidence>
<dbReference type="InterPro" id="IPR003358">
    <property type="entry name" value="tRNA_(Gua-N-7)_MeTrfase_Trmb"/>
</dbReference>
<evidence type="ECO:0000256" key="6">
    <source>
        <dbReference type="ARBA" id="ARBA00022694"/>
    </source>
</evidence>
<dbReference type="EC" id="2.1.1.33" evidence="2"/>
<accession>A0A3B0YRM1</accession>
<dbReference type="InterPro" id="IPR029063">
    <property type="entry name" value="SAM-dependent_MTases_sf"/>
</dbReference>
<comment type="catalytic activity">
    <reaction evidence="1">
        <text>guanosine(46) in tRNA + S-adenosyl-L-methionine = N(7)-methylguanosine(46) in tRNA + S-adenosyl-L-homocysteine</text>
        <dbReference type="Rhea" id="RHEA:42708"/>
        <dbReference type="Rhea" id="RHEA-COMP:10188"/>
        <dbReference type="Rhea" id="RHEA-COMP:10189"/>
        <dbReference type="ChEBI" id="CHEBI:57856"/>
        <dbReference type="ChEBI" id="CHEBI:59789"/>
        <dbReference type="ChEBI" id="CHEBI:74269"/>
        <dbReference type="ChEBI" id="CHEBI:74480"/>
        <dbReference type="EC" id="2.1.1.33"/>
    </reaction>
</comment>
<reference evidence="7" key="1">
    <citation type="submission" date="2018-06" db="EMBL/GenBank/DDBJ databases">
        <authorList>
            <person name="Zhirakovskaya E."/>
        </authorList>
    </citation>
    <scope>NUCLEOTIDE SEQUENCE</scope>
</reference>
<dbReference type="CDD" id="cd02440">
    <property type="entry name" value="AdoMet_MTases"/>
    <property type="match status" value="1"/>
</dbReference>
<dbReference type="EMBL" id="UOFO01000008">
    <property type="protein sequence ID" value="VAW83535.1"/>
    <property type="molecule type" value="Genomic_DNA"/>
</dbReference>